<evidence type="ECO:0008006" key="4">
    <source>
        <dbReference type="Google" id="ProtNLM"/>
    </source>
</evidence>
<evidence type="ECO:0000256" key="1">
    <source>
        <dbReference type="SAM" id="SignalP"/>
    </source>
</evidence>
<feature type="signal peptide" evidence="1">
    <location>
        <begin position="1"/>
        <end position="23"/>
    </location>
</feature>
<dbReference type="SUPFAM" id="SSF51445">
    <property type="entry name" value="(Trans)glycosidases"/>
    <property type="match status" value="1"/>
</dbReference>
<dbReference type="InterPro" id="IPR017853">
    <property type="entry name" value="GH"/>
</dbReference>
<gene>
    <name evidence="2" type="ORF">Pan265_13160</name>
</gene>
<keyword evidence="3" id="KW-1185">Reference proteome</keyword>
<evidence type="ECO:0000313" key="2">
    <source>
        <dbReference type="EMBL" id="QDU71466.1"/>
    </source>
</evidence>
<dbReference type="AlphaFoldDB" id="A0A518BWX1"/>
<protein>
    <recommendedName>
        <fullName evidence="4">Glycoside hydrolase family 42 N-terminal domain-containing protein</fullName>
    </recommendedName>
</protein>
<name>A0A518BWX1_9BACT</name>
<dbReference type="Gene3D" id="3.20.20.80">
    <property type="entry name" value="Glycosidases"/>
    <property type="match status" value="1"/>
</dbReference>
<keyword evidence="1" id="KW-0732">Signal</keyword>
<feature type="chain" id="PRO_5021895484" description="Glycoside hydrolase family 42 N-terminal domain-containing protein" evidence="1">
    <location>
        <begin position="24"/>
        <end position="558"/>
    </location>
</feature>
<dbReference type="KEGG" id="mcad:Pan265_13160"/>
<dbReference type="OrthoDB" id="9806464at2"/>
<reference evidence="2 3" key="1">
    <citation type="submission" date="2019-02" db="EMBL/GenBank/DDBJ databases">
        <title>Deep-cultivation of Planctomycetes and their phenomic and genomic characterization uncovers novel biology.</title>
        <authorList>
            <person name="Wiegand S."/>
            <person name="Jogler M."/>
            <person name="Boedeker C."/>
            <person name="Pinto D."/>
            <person name="Vollmers J."/>
            <person name="Rivas-Marin E."/>
            <person name="Kohn T."/>
            <person name="Peeters S.H."/>
            <person name="Heuer A."/>
            <person name="Rast P."/>
            <person name="Oberbeckmann S."/>
            <person name="Bunk B."/>
            <person name="Jeske O."/>
            <person name="Meyerdierks A."/>
            <person name="Storesund J.E."/>
            <person name="Kallscheuer N."/>
            <person name="Luecker S."/>
            <person name="Lage O.M."/>
            <person name="Pohl T."/>
            <person name="Merkel B.J."/>
            <person name="Hornburger P."/>
            <person name="Mueller R.-W."/>
            <person name="Bruemmer F."/>
            <person name="Labrenz M."/>
            <person name="Spormann A.M."/>
            <person name="Op den Camp H."/>
            <person name="Overmann J."/>
            <person name="Amann R."/>
            <person name="Jetten M.S.M."/>
            <person name="Mascher T."/>
            <person name="Medema M.H."/>
            <person name="Devos D.P."/>
            <person name="Kaster A.-K."/>
            <person name="Ovreas L."/>
            <person name="Rohde M."/>
            <person name="Galperin M.Y."/>
            <person name="Jogler C."/>
        </authorList>
    </citation>
    <scope>NUCLEOTIDE SEQUENCE [LARGE SCALE GENOMIC DNA]</scope>
    <source>
        <strain evidence="2 3">Pan265</strain>
    </source>
</reference>
<dbReference type="EMBL" id="CP036280">
    <property type="protein sequence ID" value="QDU71466.1"/>
    <property type="molecule type" value="Genomic_DNA"/>
</dbReference>
<proteinExistence type="predicted"/>
<dbReference type="Proteomes" id="UP000320386">
    <property type="component" value="Chromosome"/>
</dbReference>
<organism evidence="2 3">
    <name type="scientific">Mucisphaera calidilacus</name>
    <dbReference type="NCBI Taxonomy" id="2527982"/>
    <lineage>
        <taxon>Bacteria</taxon>
        <taxon>Pseudomonadati</taxon>
        <taxon>Planctomycetota</taxon>
        <taxon>Phycisphaerae</taxon>
        <taxon>Phycisphaerales</taxon>
        <taxon>Phycisphaeraceae</taxon>
        <taxon>Mucisphaera</taxon>
    </lineage>
</organism>
<evidence type="ECO:0000313" key="3">
    <source>
        <dbReference type="Proteomes" id="UP000320386"/>
    </source>
</evidence>
<dbReference type="RefSeq" id="WP_145445614.1">
    <property type="nucleotide sequence ID" value="NZ_CP036280.1"/>
</dbReference>
<sequence length="558" mass="62587" precursor="true">MLRNPVVIPLFVCLFAAICPVVAQPANPAAPEQEDPRIQATPEPEVKLLLSEKLGLPGADTYAAQRHERHKAFSLMPRVDMEPGFTTSPHGPFYLDLAAVARKEIEVEGFLLNGEALPPDAWSVLGTRLTLRPDRELRRGFNIIEFQYRHPDKPGKADELLSFSFWANYQPDPTPVAYGSQGELIVDGKPLFVVGSFRSGQTDRHIDALPTAQAAGVSWVHDYKNGRVRDLEKMGFEAFLEQARAYLRRAHELGLGVAMSIPRPAVVDADEAFVARWVSELSDEPALWFWYLYDEPKPQHVPVTSISKTYKTIKRMDPNHPVVLVCHLEETNAVYHPFTDAMWPDRYPITATGREMVTTTPVYSDIQRVRQLIGPDQPIAPVLQLHDNRSIPWLRKSNPELAMPSDADHRPTADEVRAMGHLALVGGARGFSYYWAPTYWYSLEKDAPQHWKHFTRVVHEFRDLEPIVLADEPDVDVSLQQPAGGKTMQWSRVHDAHLYIAAVNTDVYNSVEVTLPVVRGVSDWSVHSAYAGSRLNGNRLVLGPSGVIIVKAPWSSSE</sequence>
<accession>A0A518BWX1</accession>